<proteinExistence type="predicted"/>
<comment type="caution">
    <text evidence="2">The sequence shown here is derived from an EMBL/GenBank/DDBJ whole genome shotgun (WGS) entry which is preliminary data.</text>
</comment>
<dbReference type="Gene3D" id="1.10.510.10">
    <property type="entry name" value="Transferase(Phosphotransferase) domain 1"/>
    <property type="match status" value="1"/>
</dbReference>
<dbReference type="InterPro" id="IPR008271">
    <property type="entry name" value="Ser/Thr_kinase_AS"/>
</dbReference>
<organism evidence="2 3">
    <name type="scientific">Zingiber officinale</name>
    <name type="common">Ginger</name>
    <name type="synonym">Amomum zingiber</name>
    <dbReference type="NCBI Taxonomy" id="94328"/>
    <lineage>
        <taxon>Eukaryota</taxon>
        <taxon>Viridiplantae</taxon>
        <taxon>Streptophyta</taxon>
        <taxon>Embryophyta</taxon>
        <taxon>Tracheophyta</taxon>
        <taxon>Spermatophyta</taxon>
        <taxon>Magnoliopsida</taxon>
        <taxon>Liliopsida</taxon>
        <taxon>Zingiberales</taxon>
        <taxon>Zingiberaceae</taxon>
        <taxon>Zingiber</taxon>
    </lineage>
</organism>
<evidence type="ECO:0000313" key="2">
    <source>
        <dbReference type="EMBL" id="KAG6483551.1"/>
    </source>
</evidence>
<dbReference type="PROSITE" id="PS50011">
    <property type="entry name" value="PROTEIN_KINASE_DOM"/>
    <property type="match status" value="1"/>
</dbReference>
<protein>
    <recommendedName>
        <fullName evidence="1">Protein kinase domain-containing protein</fullName>
    </recommendedName>
</protein>
<accession>A0A8J5F8A2</accession>
<name>A0A8J5F8A2_ZINOF</name>
<dbReference type="PROSITE" id="PS00108">
    <property type="entry name" value="PROTEIN_KINASE_ST"/>
    <property type="match status" value="1"/>
</dbReference>
<reference evidence="2 3" key="1">
    <citation type="submission" date="2020-08" db="EMBL/GenBank/DDBJ databases">
        <title>Plant Genome Project.</title>
        <authorList>
            <person name="Zhang R.-G."/>
        </authorList>
    </citation>
    <scope>NUCLEOTIDE SEQUENCE [LARGE SCALE GENOMIC DNA]</scope>
    <source>
        <tissue evidence="2">Rhizome</tissue>
    </source>
</reference>
<feature type="domain" description="Protein kinase" evidence="1">
    <location>
        <begin position="1"/>
        <end position="133"/>
    </location>
</feature>
<dbReference type="Pfam" id="PF00069">
    <property type="entry name" value="Pkinase"/>
    <property type="match status" value="1"/>
</dbReference>
<evidence type="ECO:0000259" key="1">
    <source>
        <dbReference type="PROSITE" id="PS50011"/>
    </source>
</evidence>
<dbReference type="InterPro" id="IPR011009">
    <property type="entry name" value="Kinase-like_dom_sf"/>
</dbReference>
<dbReference type="PANTHER" id="PTHR45631">
    <property type="entry name" value="OS07G0107800 PROTEIN-RELATED"/>
    <property type="match status" value="1"/>
</dbReference>
<dbReference type="SUPFAM" id="SSF56112">
    <property type="entry name" value="Protein kinase-like (PK-like)"/>
    <property type="match status" value="1"/>
</dbReference>
<dbReference type="EMBL" id="JACMSC010000016">
    <property type="protein sequence ID" value="KAG6483551.1"/>
    <property type="molecule type" value="Genomic_DNA"/>
</dbReference>
<dbReference type="GO" id="GO:0005524">
    <property type="term" value="F:ATP binding"/>
    <property type="evidence" value="ECO:0007669"/>
    <property type="project" value="InterPro"/>
</dbReference>
<keyword evidence="3" id="KW-1185">Reference proteome</keyword>
<evidence type="ECO:0000313" key="3">
    <source>
        <dbReference type="Proteomes" id="UP000734854"/>
    </source>
</evidence>
<dbReference type="PANTHER" id="PTHR45631:SF202">
    <property type="entry name" value="SENESCENCE-INDUCED RECEPTOR-LIKE SERINE_THREONINE-PROTEIN KINASE"/>
    <property type="match status" value="1"/>
</dbReference>
<dbReference type="InterPro" id="IPR000719">
    <property type="entry name" value="Prot_kinase_dom"/>
</dbReference>
<dbReference type="Proteomes" id="UP000734854">
    <property type="component" value="Unassembled WGS sequence"/>
</dbReference>
<dbReference type="AlphaFoldDB" id="A0A8J5F8A2"/>
<gene>
    <name evidence="2" type="ORF">ZIOFF_060199</name>
</gene>
<dbReference type="GO" id="GO:0004672">
    <property type="term" value="F:protein kinase activity"/>
    <property type="evidence" value="ECO:0007669"/>
    <property type="project" value="InterPro"/>
</dbReference>
<sequence>MFHLCSGLEYLHTGCKPPLVHRDVKITNIFFSERLEAKIADFGPSKHFQDDNTGQTSTRIVDTVGYLDPDGSFGTRVTGKSPIFKDPEDIHIVQWVQKRLADGDIEDVIDTSLCKERVKNSTRKVANVALAST</sequence>